<proteinExistence type="predicted"/>
<gene>
    <name evidence="3" type="ORF">RD110_07470</name>
</gene>
<keyword evidence="4" id="KW-1185">Reference proteome</keyword>
<accession>A0A1P8JTG3</accession>
<dbReference type="Gene3D" id="3.40.1090.10">
    <property type="entry name" value="Cytosolic phospholipase A2 catalytic domain"/>
    <property type="match status" value="1"/>
</dbReference>
<evidence type="ECO:0000313" key="3">
    <source>
        <dbReference type="EMBL" id="APW37054.1"/>
    </source>
</evidence>
<sequence>MRSADAIYLPTEDIGIAKALSASTGIPGAFEPLRWKKHQLADGGILDNQGLRELMDTSAERLCIDASAPLAPLIWQSGWTAPLRAMDMLMEQTRGDVLTSRLPIVSLRDDIPSPSAFRWRGAIAALRTDLDRTDLDRFTSLECDLAFLAGLSVYSWSI</sequence>
<dbReference type="SUPFAM" id="SSF52151">
    <property type="entry name" value="FabD/lysophospholipase-like"/>
    <property type="match status" value="1"/>
</dbReference>
<dbReference type="AlphaFoldDB" id="A0A1P8JTG3"/>
<feature type="domain" description="PNPLA" evidence="2">
    <location>
        <begin position="8"/>
        <end position="53"/>
    </location>
</feature>
<reference evidence="3 4" key="1">
    <citation type="submission" date="2017-01" db="EMBL/GenBank/DDBJ databases">
        <authorList>
            <person name="Mah S.A."/>
            <person name="Swanson W.J."/>
            <person name="Moy G.W."/>
            <person name="Vacquier V.D."/>
        </authorList>
    </citation>
    <scope>NUCLEOTIDE SEQUENCE [LARGE SCALE GENOMIC DNA]</scope>
    <source>
        <strain evidence="3 4">DCY110</strain>
    </source>
</reference>
<name>A0A1P8JTG3_9BURK</name>
<dbReference type="KEGG" id="rhy:RD110_07470"/>
<dbReference type="Pfam" id="PF01734">
    <property type="entry name" value="Patatin"/>
    <property type="match status" value="1"/>
</dbReference>
<dbReference type="GO" id="GO:0006629">
    <property type="term" value="P:lipid metabolic process"/>
    <property type="evidence" value="ECO:0007669"/>
    <property type="project" value="UniProtKB-KW"/>
</dbReference>
<dbReference type="EMBL" id="CP019236">
    <property type="protein sequence ID" value="APW37054.1"/>
    <property type="molecule type" value="Genomic_DNA"/>
</dbReference>
<organism evidence="3 4">
    <name type="scientific">Rhodoferax koreensis</name>
    <dbReference type="NCBI Taxonomy" id="1842727"/>
    <lineage>
        <taxon>Bacteria</taxon>
        <taxon>Pseudomonadati</taxon>
        <taxon>Pseudomonadota</taxon>
        <taxon>Betaproteobacteria</taxon>
        <taxon>Burkholderiales</taxon>
        <taxon>Comamonadaceae</taxon>
        <taxon>Rhodoferax</taxon>
    </lineage>
</organism>
<evidence type="ECO:0000256" key="1">
    <source>
        <dbReference type="ARBA" id="ARBA00023098"/>
    </source>
</evidence>
<dbReference type="InterPro" id="IPR002641">
    <property type="entry name" value="PNPLA_dom"/>
</dbReference>
<protein>
    <recommendedName>
        <fullName evidence="2">PNPLA domain-containing protein</fullName>
    </recommendedName>
</protein>
<dbReference type="InterPro" id="IPR016035">
    <property type="entry name" value="Acyl_Trfase/lysoPLipase"/>
</dbReference>
<dbReference type="Proteomes" id="UP000186609">
    <property type="component" value="Chromosome"/>
</dbReference>
<evidence type="ECO:0000259" key="2">
    <source>
        <dbReference type="Pfam" id="PF01734"/>
    </source>
</evidence>
<evidence type="ECO:0000313" key="4">
    <source>
        <dbReference type="Proteomes" id="UP000186609"/>
    </source>
</evidence>
<keyword evidence="1" id="KW-0443">Lipid metabolism</keyword>